<dbReference type="RefSeq" id="WP_369045814.1">
    <property type="nucleotide sequence ID" value="NZ_CP163302.1"/>
</dbReference>
<feature type="transmembrane region" description="Helical" evidence="1">
    <location>
        <begin position="26"/>
        <end position="46"/>
    </location>
</feature>
<dbReference type="NCBIfam" id="NF038065">
    <property type="entry name" value="Pr6Pr"/>
    <property type="match status" value="1"/>
</dbReference>
<accession>A0AB39L375</accession>
<feature type="transmembrane region" description="Helical" evidence="1">
    <location>
        <begin position="128"/>
        <end position="149"/>
    </location>
</feature>
<dbReference type="KEGG" id="spue:AB5L97_18645"/>
<dbReference type="EMBL" id="CP163302">
    <property type="protein sequence ID" value="XDP45253.1"/>
    <property type="molecule type" value="Genomic_DNA"/>
</dbReference>
<keyword evidence="1" id="KW-0812">Transmembrane</keyword>
<feature type="transmembrane region" description="Helical" evidence="1">
    <location>
        <begin position="161"/>
        <end position="180"/>
    </location>
</feature>
<dbReference type="AlphaFoldDB" id="A0AB39L375"/>
<dbReference type="InterPro" id="IPR049713">
    <property type="entry name" value="Pr6Pr-like"/>
</dbReference>
<evidence type="ECO:0000313" key="2">
    <source>
        <dbReference type="EMBL" id="XDP45253.1"/>
    </source>
</evidence>
<proteinExistence type="predicted"/>
<sequence length="265" mass="29664">MSGAPTLIPPAENNLALNHALHPDRLWIRLVRAAVGVAVLVALIQKTMDATLPTNDVDIPQLYSEFTVQSNLAVGLVLIASAAWPCTRLPLWWDHLFGALTFYMVMTGIIYVVLVAPPSEPWWTLDMYWPQMIHHRIVPLVMALDWILVTRTVRGRWWRPLAWMVYPAAFLAFSWIRGGIDGWYVYDFLDPTLDGGWPGVFVTTTQVLAAFLVVAVLIHVAGNVRVGLAVARSAPRLSDRPLIRVLTGRPNRGERTVPSNHGHQK</sequence>
<feature type="transmembrane region" description="Helical" evidence="1">
    <location>
        <begin position="96"/>
        <end position="116"/>
    </location>
</feature>
<keyword evidence="1" id="KW-0472">Membrane</keyword>
<protein>
    <submittedName>
        <fullName evidence="2">Pr6Pr family membrane protein</fullName>
    </submittedName>
</protein>
<reference evidence="2" key="1">
    <citation type="submission" date="2024-07" db="EMBL/GenBank/DDBJ databases">
        <authorList>
            <person name="fu j."/>
        </authorList>
    </citation>
    <scope>NUCLEOTIDE SEQUENCE</scope>
    <source>
        <strain evidence="2">P10A9</strain>
    </source>
</reference>
<organism evidence="2">
    <name type="scientific">Sinomonas puerhi</name>
    <dbReference type="NCBI Taxonomy" id="3238584"/>
    <lineage>
        <taxon>Bacteria</taxon>
        <taxon>Bacillati</taxon>
        <taxon>Actinomycetota</taxon>
        <taxon>Actinomycetes</taxon>
        <taxon>Micrococcales</taxon>
        <taxon>Micrococcaceae</taxon>
        <taxon>Sinomonas</taxon>
    </lineage>
</organism>
<keyword evidence="1" id="KW-1133">Transmembrane helix</keyword>
<name>A0AB39L375_9MICC</name>
<feature type="transmembrane region" description="Helical" evidence="1">
    <location>
        <begin position="200"/>
        <end position="222"/>
    </location>
</feature>
<gene>
    <name evidence="2" type="ORF">AB5L97_18645</name>
</gene>
<evidence type="ECO:0000256" key="1">
    <source>
        <dbReference type="SAM" id="Phobius"/>
    </source>
</evidence>